<proteinExistence type="predicted"/>
<dbReference type="Proteomes" id="UP001249851">
    <property type="component" value="Unassembled WGS sequence"/>
</dbReference>
<dbReference type="AlphaFoldDB" id="A0AAD9VC07"/>
<reference evidence="2" key="1">
    <citation type="journal article" date="2023" name="G3 (Bethesda)">
        <title>Whole genome assembly and annotation of the endangered Caribbean coral Acropora cervicornis.</title>
        <authorList>
            <person name="Selwyn J.D."/>
            <person name="Vollmer S.V."/>
        </authorList>
    </citation>
    <scope>NUCLEOTIDE SEQUENCE</scope>
    <source>
        <strain evidence="2">K2</strain>
    </source>
</reference>
<comment type="caution">
    <text evidence="2">The sequence shown here is derived from an EMBL/GenBank/DDBJ whole genome shotgun (WGS) entry which is preliminary data.</text>
</comment>
<gene>
    <name evidence="2" type="ORF">P5673_007414</name>
</gene>
<sequence>MKSVAFELVSLFSLAEMTSAWLQKLPYKLENGFLAYGSFSPFYYHSLTTKKIITSSPEDKLDCGFACIAEPKCVSFNIAANADSNDLFLCELLDTDIRSLHVSIIAVTVEALVFLNTKITPIDANVNQDLLEFIVNVKIKSYSPKALSGSYAIDPDGEGGCEPIIVFCNMTENYGIGVTVIGHDSEDRMLVKGYSGQGRYAKAVHYSGVSSSCISQLANLTVVSSHCEQFIKYECHHSVILYNGNPYGWWVSRDGVKMKYWGGAGPEDSYKCACGVTKQCADRSDGCNCDKNDVIELRFGDTDASNEKGYHTLGKLKCYGII</sequence>
<keyword evidence="3" id="KW-1185">Reference proteome</keyword>
<dbReference type="EMBL" id="JARQWQ010000012">
    <property type="protein sequence ID" value="KAK2568385.1"/>
    <property type="molecule type" value="Genomic_DNA"/>
</dbReference>
<reference evidence="2" key="2">
    <citation type="journal article" date="2023" name="Science">
        <title>Genomic signatures of disease resistance in endangered staghorn corals.</title>
        <authorList>
            <person name="Vollmer S.V."/>
            <person name="Selwyn J.D."/>
            <person name="Despard B.A."/>
            <person name="Roesel C.L."/>
        </authorList>
    </citation>
    <scope>NUCLEOTIDE SEQUENCE</scope>
    <source>
        <strain evidence="2">K2</strain>
    </source>
</reference>
<organism evidence="2 3">
    <name type="scientific">Acropora cervicornis</name>
    <name type="common">Staghorn coral</name>
    <dbReference type="NCBI Taxonomy" id="6130"/>
    <lineage>
        <taxon>Eukaryota</taxon>
        <taxon>Metazoa</taxon>
        <taxon>Cnidaria</taxon>
        <taxon>Anthozoa</taxon>
        <taxon>Hexacorallia</taxon>
        <taxon>Scleractinia</taxon>
        <taxon>Astrocoeniina</taxon>
        <taxon>Acroporidae</taxon>
        <taxon>Acropora</taxon>
    </lineage>
</organism>
<name>A0AAD9VC07_ACRCE</name>
<feature type="signal peptide" evidence="1">
    <location>
        <begin position="1"/>
        <end position="20"/>
    </location>
</feature>
<accession>A0AAD9VC07</accession>
<protein>
    <submittedName>
        <fullName evidence="2">Contactin-associated protein 1</fullName>
    </submittedName>
</protein>
<evidence type="ECO:0000313" key="3">
    <source>
        <dbReference type="Proteomes" id="UP001249851"/>
    </source>
</evidence>
<evidence type="ECO:0000313" key="2">
    <source>
        <dbReference type="EMBL" id="KAK2568385.1"/>
    </source>
</evidence>
<feature type="chain" id="PRO_5042064926" evidence="1">
    <location>
        <begin position="21"/>
        <end position="322"/>
    </location>
</feature>
<dbReference type="NCBIfam" id="NF040941">
    <property type="entry name" value="GGGWT_bact"/>
    <property type="match status" value="1"/>
</dbReference>
<keyword evidence="1" id="KW-0732">Signal</keyword>
<dbReference type="Gene3D" id="2.60.120.1000">
    <property type="match status" value="1"/>
</dbReference>
<evidence type="ECO:0000256" key="1">
    <source>
        <dbReference type="SAM" id="SignalP"/>
    </source>
</evidence>